<dbReference type="InterPro" id="IPR039506">
    <property type="entry name" value="SPOB_a"/>
</dbReference>
<sequence>MNEFEGFVEYFRKQRHDFMNELQVIYGYIQVGKDKEAKDYIEKMVNISKELSKIYSLGDNYFGILMEENFKNLLNDGVKLDLFIELEKLESDFKKEYHKKSKLVNNIFNEIGNNKYKFVHIYIFEDETGESILISNCESVVDELDWMEEWEEINSNISNVKLHKYMYDEDIGYRLTFI</sequence>
<name>A0ABT4DFE8_9CLOT</name>
<feature type="domain" description="SpoOB alpha-helical" evidence="4">
    <location>
        <begin position="2"/>
        <end position="56"/>
    </location>
</feature>
<dbReference type="SUPFAM" id="SSF55890">
    <property type="entry name" value="Sporulation response regulatory protein Spo0B"/>
    <property type="match status" value="1"/>
</dbReference>
<comment type="caution">
    <text evidence="5">The sequence shown here is derived from an EMBL/GenBank/DDBJ whole genome shotgun (WGS) entry which is preliminary data.</text>
</comment>
<dbReference type="EMBL" id="JAPQFJ010000015">
    <property type="protein sequence ID" value="MCY6959734.1"/>
    <property type="molecule type" value="Genomic_DNA"/>
</dbReference>
<organism evidence="5 6">
    <name type="scientific">Clostridium brassicae</name>
    <dbReference type="NCBI Taxonomy" id="2999072"/>
    <lineage>
        <taxon>Bacteria</taxon>
        <taxon>Bacillati</taxon>
        <taxon>Bacillota</taxon>
        <taxon>Clostridia</taxon>
        <taxon>Eubacteriales</taxon>
        <taxon>Clostridiaceae</taxon>
        <taxon>Clostridium</taxon>
    </lineage>
</organism>
<dbReference type="InterPro" id="IPR016120">
    <property type="entry name" value="Sig_transdc_His_kin_SpoOB"/>
</dbReference>
<dbReference type="RefSeq" id="WP_268062168.1">
    <property type="nucleotide sequence ID" value="NZ_JAPQFJ010000015.1"/>
</dbReference>
<gene>
    <name evidence="5" type="ORF">OW729_14030</name>
</gene>
<keyword evidence="3" id="KW-0418">Kinase</keyword>
<evidence type="ECO:0000313" key="5">
    <source>
        <dbReference type="EMBL" id="MCY6959734.1"/>
    </source>
</evidence>
<reference evidence="5" key="1">
    <citation type="submission" date="2022-12" db="EMBL/GenBank/DDBJ databases">
        <title>Clostridium sp. nov., isolated from industrial wastewater.</title>
        <authorList>
            <person name="Jiayan W."/>
        </authorList>
    </citation>
    <scope>NUCLEOTIDE SEQUENCE</scope>
    <source>
        <strain evidence="5">ZC22-4</strain>
    </source>
</reference>
<evidence type="ECO:0000256" key="3">
    <source>
        <dbReference type="ARBA" id="ARBA00022777"/>
    </source>
</evidence>
<evidence type="ECO:0000256" key="2">
    <source>
        <dbReference type="ARBA" id="ARBA00022679"/>
    </source>
</evidence>
<dbReference type="Pfam" id="PF14689">
    <property type="entry name" value="SPOB_a"/>
    <property type="match status" value="1"/>
</dbReference>
<dbReference type="Proteomes" id="UP001144612">
    <property type="component" value="Unassembled WGS sequence"/>
</dbReference>
<evidence type="ECO:0000259" key="4">
    <source>
        <dbReference type="Pfam" id="PF14689"/>
    </source>
</evidence>
<keyword evidence="1" id="KW-0597">Phosphoprotein</keyword>
<dbReference type="Gene3D" id="1.10.287.130">
    <property type="match status" value="1"/>
</dbReference>
<accession>A0ABT4DFE8</accession>
<keyword evidence="6" id="KW-1185">Reference proteome</keyword>
<proteinExistence type="predicted"/>
<evidence type="ECO:0000313" key="6">
    <source>
        <dbReference type="Proteomes" id="UP001144612"/>
    </source>
</evidence>
<evidence type="ECO:0000256" key="1">
    <source>
        <dbReference type="ARBA" id="ARBA00022553"/>
    </source>
</evidence>
<keyword evidence="2" id="KW-0808">Transferase</keyword>
<protein>
    <submittedName>
        <fullName evidence="5">Spo0B domain-containing protein</fullName>
    </submittedName>
</protein>